<dbReference type="EMBL" id="WTYM01000033">
    <property type="protein sequence ID" value="MXO59350.1"/>
    <property type="molecule type" value="Genomic_DNA"/>
</dbReference>
<comment type="similarity">
    <text evidence="1">Belongs to the peptidase M16 family.</text>
</comment>
<keyword evidence="5" id="KW-0482">Metalloprotease</keyword>
<dbReference type="InterPro" id="IPR007863">
    <property type="entry name" value="Peptidase_M16_C"/>
</dbReference>
<evidence type="ECO:0000256" key="7">
    <source>
        <dbReference type="SAM" id="SignalP"/>
    </source>
</evidence>
<proteinExistence type="inferred from homology"/>
<evidence type="ECO:0000313" key="10">
    <source>
        <dbReference type="EMBL" id="MXO59350.1"/>
    </source>
</evidence>
<sequence>MTVLSRLLCALAPLSLIASLPLAAQDVAEQPSVSADALSAPKYLEPDDPWIYRGTDIPVDPEWQFGEMPNGLRYAVRNNGVPPGQVSIRVRIGAGSLYEGKGEAGFAHLLEHLTYRESKYLGFGEAIPKFQRWGAAFGSDTNAETTPTHTVYKLTLPNAQPDTLREAVRLISGMIREPTLSKADLAADVPIVLAERRDRIGPELRIADASRETFFKGLLLADHSVIGTVEDLQGATPKAVRAFHDRWYRPDNTTIAAVGDVDPRVLADLVEQYFGDWQNEGAKTPRPDFGTPQAPAGSDPDNPVGQTTVMVEPGQPRSMTYAYLRPYVQVTDNMELNRRRLIDAVGEAIINRRLEARARNGGKFLYAGVDHQDISHSASATFVSFAPLDADWQGALSDVRSVIADALETPPSQEEIDREVAGLEVAFTNQVEQSTIQAGSQLADDIMQAVDIGESVGTPDLFLTVFRQSQDRFTPQAVFEHTRQLFEANVIRAFYLTPTAGEATDEQLGAALREMPDTDGSVRQDGPAISFADLPPIGVAQAPVATRPIGVYEIQQIDYANGVKALVWNSGNEPGRVTVRVRFGSGWRGFTGDTAVYAHLGEMALVGAGEGMLGQDEIERVTVGRKIGFDFRIDDGTFVFEGLTRQADLADQLYLFAEKLAHPRWDKQPIERALASSKLAYDSYDLNPGAVLNRDLEYLLSNKDARFATPTPKQLDSATAEGMREVWEPLLKQGPVEVDVFGDIDEQAAIDAISKTFGALPARLPIDRETLARSIDFPPGGGAPVVLRHGGDEEQAAAVIAWPSGGGSAGLQESRKVDLLSRIFSNRIVDALREKAGSSYSPQVFSDWPTDIAGGGRIVVLAQMPPGQVDPFFATTESIAADLAQNGPSEEDLRRAAEPMAQLITRIQTGHTFWLNQLEGSTNDPNLVANLRSLLRDYTQTPKEELQMLAQKYLQMDKAFKVAVLPRDRAR</sequence>
<keyword evidence="7" id="KW-0732">Signal</keyword>
<keyword evidence="3" id="KW-0378">Hydrolase</keyword>
<feature type="domain" description="Peptidase M16 C-terminal" evidence="9">
    <location>
        <begin position="236"/>
        <end position="422"/>
    </location>
</feature>
<evidence type="ECO:0000256" key="3">
    <source>
        <dbReference type="ARBA" id="ARBA00022801"/>
    </source>
</evidence>
<dbReference type="Pfam" id="PF05193">
    <property type="entry name" value="Peptidase_M16_C"/>
    <property type="match status" value="2"/>
</dbReference>
<evidence type="ECO:0000256" key="1">
    <source>
        <dbReference type="ARBA" id="ARBA00007261"/>
    </source>
</evidence>
<dbReference type="PANTHER" id="PTHR43690">
    <property type="entry name" value="NARDILYSIN"/>
    <property type="match status" value="1"/>
</dbReference>
<dbReference type="OrthoDB" id="9811314at2"/>
<keyword evidence="11" id="KW-1185">Reference proteome</keyword>
<evidence type="ECO:0000256" key="4">
    <source>
        <dbReference type="ARBA" id="ARBA00022833"/>
    </source>
</evidence>
<protein>
    <submittedName>
        <fullName evidence="10">Insulinase family protein</fullName>
    </submittedName>
</protein>
<gene>
    <name evidence="10" type="ORF">GRI89_07325</name>
</gene>
<dbReference type="InterPro" id="IPR011765">
    <property type="entry name" value="Pept_M16_N"/>
</dbReference>
<feature type="signal peptide" evidence="7">
    <location>
        <begin position="1"/>
        <end position="24"/>
    </location>
</feature>
<keyword evidence="2" id="KW-0645">Protease</keyword>
<accession>A0A6I4SWA3</accession>
<dbReference type="GO" id="GO:0046872">
    <property type="term" value="F:metal ion binding"/>
    <property type="evidence" value="ECO:0007669"/>
    <property type="project" value="InterPro"/>
</dbReference>
<dbReference type="InterPro" id="IPR050626">
    <property type="entry name" value="Peptidase_M16"/>
</dbReference>
<dbReference type="InterPro" id="IPR011249">
    <property type="entry name" value="Metalloenz_LuxS/M16"/>
</dbReference>
<name>A0A6I4SWA3_9SPHN</name>
<dbReference type="AlphaFoldDB" id="A0A6I4SWA3"/>
<evidence type="ECO:0000259" key="9">
    <source>
        <dbReference type="Pfam" id="PF05193"/>
    </source>
</evidence>
<feature type="domain" description="Peptidase M16 C-terminal" evidence="9">
    <location>
        <begin position="732"/>
        <end position="897"/>
    </location>
</feature>
<dbReference type="Proteomes" id="UP000433652">
    <property type="component" value="Unassembled WGS sequence"/>
</dbReference>
<organism evidence="10 11">
    <name type="scientific">Croceibacterium salegens</name>
    <dbReference type="NCBI Taxonomy" id="1737568"/>
    <lineage>
        <taxon>Bacteria</taxon>
        <taxon>Pseudomonadati</taxon>
        <taxon>Pseudomonadota</taxon>
        <taxon>Alphaproteobacteria</taxon>
        <taxon>Sphingomonadales</taxon>
        <taxon>Erythrobacteraceae</taxon>
        <taxon>Croceibacterium</taxon>
    </lineage>
</organism>
<reference evidence="10 11" key="1">
    <citation type="submission" date="2019-12" db="EMBL/GenBank/DDBJ databases">
        <title>Genomic-based taxomic classification of the family Erythrobacteraceae.</title>
        <authorList>
            <person name="Xu L."/>
        </authorList>
    </citation>
    <scope>NUCLEOTIDE SEQUENCE [LARGE SCALE GENOMIC DNA]</scope>
    <source>
        <strain evidence="10 11">MCCC 1K01500</strain>
    </source>
</reference>
<feature type="chain" id="PRO_5026098729" evidence="7">
    <location>
        <begin position="25"/>
        <end position="971"/>
    </location>
</feature>
<evidence type="ECO:0000256" key="2">
    <source>
        <dbReference type="ARBA" id="ARBA00022670"/>
    </source>
</evidence>
<dbReference type="Pfam" id="PF00675">
    <property type="entry name" value="Peptidase_M16"/>
    <property type="match status" value="1"/>
</dbReference>
<feature type="region of interest" description="Disordered" evidence="6">
    <location>
        <begin position="278"/>
        <end position="312"/>
    </location>
</feature>
<dbReference type="PANTHER" id="PTHR43690:SF17">
    <property type="entry name" value="PROTEIN YHJJ"/>
    <property type="match status" value="1"/>
</dbReference>
<evidence type="ECO:0000259" key="8">
    <source>
        <dbReference type="Pfam" id="PF00675"/>
    </source>
</evidence>
<keyword evidence="4" id="KW-0862">Zinc</keyword>
<feature type="domain" description="Peptidase M16 N-terminal" evidence="8">
    <location>
        <begin position="85"/>
        <end position="197"/>
    </location>
</feature>
<dbReference type="RefSeq" id="WP_159793661.1">
    <property type="nucleotide sequence ID" value="NZ_WTYM01000033.1"/>
</dbReference>
<dbReference type="GO" id="GO:0008237">
    <property type="term" value="F:metallopeptidase activity"/>
    <property type="evidence" value="ECO:0007669"/>
    <property type="project" value="UniProtKB-KW"/>
</dbReference>
<dbReference type="GO" id="GO:0006508">
    <property type="term" value="P:proteolysis"/>
    <property type="evidence" value="ECO:0007669"/>
    <property type="project" value="UniProtKB-KW"/>
</dbReference>
<evidence type="ECO:0000313" key="11">
    <source>
        <dbReference type="Proteomes" id="UP000433652"/>
    </source>
</evidence>
<comment type="caution">
    <text evidence="10">The sequence shown here is derived from an EMBL/GenBank/DDBJ whole genome shotgun (WGS) entry which is preliminary data.</text>
</comment>
<dbReference type="Gene3D" id="3.30.830.10">
    <property type="entry name" value="Metalloenzyme, LuxS/M16 peptidase-like"/>
    <property type="match status" value="3"/>
</dbReference>
<dbReference type="SUPFAM" id="SSF63411">
    <property type="entry name" value="LuxS/MPP-like metallohydrolase"/>
    <property type="match status" value="4"/>
</dbReference>
<evidence type="ECO:0000256" key="6">
    <source>
        <dbReference type="SAM" id="MobiDB-lite"/>
    </source>
</evidence>
<evidence type="ECO:0000256" key="5">
    <source>
        <dbReference type="ARBA" id="ARBA00023049"/>
    </source>
</evidence>